<keyword evidence="2" id="KW-1185">Reference proteome</keyword>
<evidence type="ECO:0000313" key="2">
    <source>
        <dbReference type="Proteomes" id="UP000315289"/>
    </source>
</evidence>
<reference evidence="1 2" key="1">
    <citation type="journal article" date="2019" name="Front. Microbiol.">
        <title>Ammonia Oxidation by the Arctic Terrestrial Thaumarchaeote Candidatus Nitrosocosmicus arcticus Is Stimulated by Increasing Temperatures.</title>
        <authorList>
            <person name="Alves R.J.E."/>
            <person name="Kerou M."/>
            <person name="Zappe A."/>
            <person name="Bittner R."/>
            <person name="Abby S.S."/>
            <person name="Schmidt H.A."/>
            <person name="Pfeifer K."/>
            <person name="Schleper C."/>
        </authorList>
    </citation>
    <scope>NUCLEOTIDE SEQUENCE [LARGE SCALE GENOMIC DNA]</scope>
    <source>
        <strain evidence="1 2">Kfb</strain>
    </source>
</reference>
<protein>
    <submittedName>
        <fullName evidence="1">Uncharacterized protein</fullName>
    </submittedName>
</protein>
<accession>A0A557SWF7</accession>
<name>A0A557SWF7_9ARCH</name>
<sequence>MPMLMLKCKTCGIIFSGVYADNMNEFRNESEKNPNSTYKCPKGHLNDYVIEDYVDLS</sequence>
<evidence type="ECO:0000313" key="1">
    <source>
        <dbReference type="EMBL" id="TVP40934.1"/>
    </source>
</evidence>
<gene>
    <name evidence="1" type="ORF">NARC_50115</name>
</gene>
<comment type="caution">
    <text evidence="1">The sequence shown here is derived from an EMBL/GenBank/DDBJ whole genome shotgun (WGS) entry which is preliminary data.</text>
</comment>
<dbReference type="EMBL" id="VOAH01000005">
    <property type="protein sequence ID" value="TVP40934.1"/>
    <property type="molecule type" value="Genomic_DNA"/>
</dbReference>
<dbReference type="Proteomes" id="UP000315289">
    <property type="component" value="Unassembled WGS sequence"/>
</dbReference>
<dbReference type="AlphaFoldDB" id="A0A557SWF7"/>
<organism evidence="1 2">
    <name type="scientific">Candidatus Nitrosocosmicus arcticus</name>
    <dbReference type="NCBI Taxonomy" id="2035267"/>
    <lineage>
        <taxon>Archaea</taxon>
        <taxon>Nitrososphaerota</taxon>
        <taxon>Nitrososphaeria</taxon>
        <taxon>Nitrososphaerales</taxon>
        <taxon>Nitrososphaeraceae</taxon>
        <taxon>Candidatus Nitrosocosmicus</taxon>
    </lineage>
</organism>
<proteinExistence type="predicted"/>